<reference evidence="5 6" key="1">
    <citation type="submission" date="2016-05" db="EMBL/GenBank/DDBJ databases">
        <title>A degradative enzymes factory behind the ericoid mycorrhizal symbiosis.</title>
        <authorList>
            <consortium name="DOE Joint Genome Institute"/>
            <person name="Martino E."/>
            <person name="Morin E."/>
            <person name="Grelet G."/>
            <person name="Kuo A."/>
            <person name="Kohler A."/>
            <person name="Daghino S."/>
            <person name="Barry K."/>
            <person name="Choi C."/>
            <person name="Cichocki N."/>
            <person name="Clum A."/>
            <person name="Copeland A."/>
            <person name="Hainaut M."/>
            <person name="Haridas S."/>
            <person name="Labutti K."/>
            <person name="Lindquist E."/>
            <person name="Lipzen A."/>
            <person name="Khouja H.-R."/>
            <person name="Murat C."/>
            <person name="Ohm R."/>
            <person name="Olson A."/>
            <person name="Spatafora J."/>
            <person name="Veneault-Fourrey C."/>
            <person name="Henrissat B."/>
            <person name="Grigoriev I."/>
            <person name="Martin F."/>
            <person name="Perotto S."/>
        </authorList>
    </citation>
    <scope>NUCLEOTIDE SEQUENCE [LARGE SCALE GENOMIC DNA]</scope>
    <source>
        <strain evidence="5 6">UAMH 7357</strain>
    </source>
</reference>
<dbReference type="Pfam" id="PF00069">
    <property type="entry name" value="Pkinase"/>
    <property type="match status" value="1"/>
</dbReference>
<dbReference type="OrthoDB" id="4062651at2759"/>
<evidence type="ECO:0000313" key="6">
    <source>
        <dbReference type="Proteomes" id="UP000235672"/>
    </source>
</evidence>
<feature type="region of interest" description="Disordered" evidence="2">
    <location>
        <begin position="526"/>
        <end position="547"/>
    </location>
</feature>
<protein>
    <recommendedName>
        <fullName evidence="7">Protein kinase domain-containing protein</fullName>
    </recommendedName>
</protein>
<dbReference type="Gene3D" id="1.10.510.10">
    <property type="entry name" value="Transferase(Phosphotransferase) domain 1"/>
    <property type="match status" value="1"/>
</dbReference>
<feature type="domain" description="C2H2-type" evidence="4">
    <location>
        <begin position="439"/>
        <end position="466"/>
    </location>
</feature>
<feature type="compositionally biased region" description="Basic and acidic residues" evidence="2">
    <location>
        <begin position="334"/>
        <end position="344"/>
    </location>
</feature>
<dbReference type="PROSITE" id="PS50157">
    <property type="entry name" value="ZINC_FINGER_C2H2_2"/>
    <property type="match status" value="1"/>
</dbReference>
<evidence type="ECO:0000313" key="5">
    <source>
        <dbReference type="EMBL" id="PMD20206.1"/>
    </source>
</evidence>
<feature type="compositionally biased region" description="Polar residues" evidence="2">
    <location>
        <begin position="322"/>
        <end position="331"/>
    </location>
</feature>
<evidence type="ECO:0000256" key="1">
    <source>
        <dbReference type="PROSITE-ProRule" id="PRU00042"/>
    </source>
</evidence>
<dbReference type="PANTHER" id="PTHR35391:SF7">
    <property type="entry name" value="C2H2-TYPE DOMAIN-CONTAINING PROTEIN"/>
    <property type="match status" value="1"/>
</dbReference>
<dbReference type="InterPro" id="IPR000719">
    <property type="entry name" value="Prot_kinase_dom"/>
</dbReference>
<keyword evidence="1" id="KW-0479">Metal-binding</keyword>
<evidence type="ECO:0008006" key="7">
    <source>
        <dbReference type="Google" id="ProtNLM"/>
    </source>
</evidence>
<dbReference type="InterPro" id="IPR013087">
    <property type="entry name" value="Znf_C2H2_type"/>
</dbReference>
<dbReference type="SMART" id="SM00355">
    <property type="entry name" value="ZnF_C2H2"/>
    <property type="match status" value="3"/>
</dbReference>
<sequence>MAAFSTSTDTPSISELYGECIQSFGRFILALSEKDCCVIRLEQVYLPEILEEYGRTKIWGDQAKADLPARARGSLDDTLRHEDELKHLVQAILTRLSALLGQGKEYDPAVGSDHDSISSVSTDSDSGLDDDGEYQRQRMPKIRLLTQQMLEQIRSLYDLSSLLRRPKIADKYIRSINSKSYTATLSDSDTLPLSVAFSSSDESHVAEKVLQWRGLTKNGRIVEFKDEDVAPVEQGLTSDWVEDILWFCQRLARANTRRREQLQYWTDHPYDPKQGATNAARHAIPDLAQVPAKQEKQESRSQASTLKPPDPNLPREGPGSAVSKQSFSTAAVSDIHDTKTDVRPRTVYAPTAIGQGRSNSVPDLPKTAYENATFPCPYCGMTLESSEMQMHNKQSWKRHVFRDLRPYVCTFEDCQNAGKLYVSRHDWIYHELQIHRREYVCKECHKTYSNRKEISTHLRGHYGESISPAQLGVILDLCDHQVDVSNNEKDSCLICGDELSLSALQGHLAAHMEDIALFILPNTDEEEETGGSKASVQAAKLKSKGKTSYTESEASNLGFSATGSNGQTPAEFAKILTREEVGYASKFSSWRTTDEDQKLAPATWTQIPSKEDERAELEVSHTAGMDHKEKDNDVLTRLSLYSQLKYSMLESPLDGQGFLPLNILDELITKESVKAQLSWKTLLFQSGLPNKIVQHAKKVFAILVLMDKALAITELLSEGLTDEHLPLGRKGDNSNILVSIRGKTFESFDGWGNDALVGNFLDKQWLVQAEVLDTTGKHFVLNPKCPLPFPRVEEIGGGHLSTVYRAALHPAYLQGFKAKEDKFQVAIKEFRIAEPFNKERGNLKTLQNLHHQHLIQHFASYENGRRYYIIFPLADGGNLREFWALEDSRQRTPELALWSLQQMLGVAGALKALHSVNYRHGDLKPEHILHFKGSGEGILVIAGVGRMSTVSNMNRTATTPSYEPPEVFLHPDTPRSRKYDIWTLGCLFLDFTIWLLHGFQATNDFDYGKGAPNFNFYKLTPDGIAETHPAVYNAIDALQQDSRCEGGTALEALVNLIAENLLQVAVDRRHTAADVYDKLQMIVQDAEKTPSYLFNRVDSPPAMPSVFRRK</sequence>
<dbReference type="Gene3D" id="3.30.160.60">
    <property type="entry name" value="Classic Zinc Finger"/>
    <property type="match status" value="1"/>
</dbReference>
<feature type="region of interest" description="Disordered" evidence="2">
    <location>
        <begin position="291"/>
        <end position="364"/>
    </location>
</feature>
<evidence type="ECO:0000256" key="2">
    <source>
        <dbReference type="SAM" id="MobiDB-lite"/>
    </source>
</evidence>
<dbReference type="GO" id="GO:0004672">
    <property type="term" value="F:protein kinase activity"/>
    <property type="evidence" value="ECO:0007669"/>
    <property type="project" value="InterPro"/>
</dbReference>
<dbReference type="InterPro" id="IPR011009">
    <property type="entry name" value="Kinase-like_dom_sf"/>
</dbReference>
<dbReference type="STRING" id="1745343.A0A2J6Q1W3"/>
<dbReference type="Proteomes" id="UP000235672">
    <property type="component" value="Unassembled WGS sequence"/>
</dbReference>
<evidence type="ECO:0000259" key="3">
    <source>
        <dbReference type="PROSITE" id="PS50011"/>
    </source>
</evidence>
<keyword evidence="6" id="KW-1185">Reference proteome</keyword>
<feature type="domain" description="Protein kinase" evidence="3">
    <location>
        <begin position="789"/>
        <end position="1083"/>
    </location>
</feature>
<evidence type="ECO:0000259" key="4">
    <source>
        <dbReference type="PROSITE" id="PS50157"/>
    </source>
</evidence>
<keyword evidence="1" id="KW-0862">Zinc</keyword>
<dbReference type="PROSITE" id="PS00028">
    <property type="entry name" value="ZINC_FINGER_C2H2_1"/>
    <property type="match status" value="1"/>
</dbReference>
<dbReference type="EMBL" id="KZ613486">
    <property type="protein sequence ID" value="PMD20206.1"/>
    <property type="molecule type" value="Genomic_DNA"/>
</dbReference>
<proteinExistence type="predicted"/>
<dbReference type="GO" id="GO:0008270">
    <property type="term" value="F:zinc ion binding"/>
    <property type="evidence" value="ECO:0007669"/>
    <property type="project" value="UniProtKB-KW"/>
</dbReference>
<accession>A0A2J6Q1W3</accession>
<feature type="region of interest" description="Disordered" evidence="2">
    <location>
        <begin position="108"/>
        <end position="133"/>
    </location>
</feature>
<keyword evidence="1" id="KW-0863">Zinc-finger</keyword>
<dbReference type="PROSITE" id="PS50011">
    <property type="entry name" value="PROTEIN_KINASE_DOM"/>
    <property type="match status" value="1"/>
</dbReference>
<dbReference type="InterPro" id="IPR058925">
    <property type="entry name" value="zf-C2H2_AcuF"/>
</dbReference>
<name>A0A2J6Q1W3_9HELO</name>
<organism evidence="5 6">
    <name type="scientific">Hyaloscypha hepaticicola</name>
    <dbReference type="NCBI Taxonomy" id="2082293"/>
    <lineage>
        <taxon>Eukaryota</taxon>
        <taxon>Fungi</taxon>
        <taxon>Dikarya</taxon>
        <taxon>Ascomycota</taxon>
        <taxon>Pezizomycotina</taxon>
        <taxon>Leotiomycetes</taxon>
        <taxon>Helotiales</taxon>
        <taxon>Hyaloscyphaceae</taxon>
        <taxon>Hyaloscypha</taxon>
    </lineage>
</organism>
<dbReference type="SUPFAM" id="SSF56112">
    <property type="entry name" value="Protein kinase-like (PK-like)"/>
    <property type="match status" value="1"/>
</dbReference>
<dbReference type="CDD" id="cd00180">
    <property type="entry name" value="PKc"/>
    <property type="match status" value="1"/>
</dbReference>
<dbReference type="GO" id="GO:0005524">
    <property type="term" value="F:ATP binding"/>
    <property type="evidence" value="ECO:0007669"/>
    <property type="project" value="InterPro"/>
</dbReference>
<dbReference type="AlphaFoldDB" id="A0A2J6Q1W3"/>
<gene>
    <name evidence="5" type="ORF">NA56DRAFT_705018</name>
</gene>
<dbReference type="PANTHER" id="PTHR35391">
    <property type="entry name" value="C2H2-TYPE DOMAIN-CONTAINING PROTEIN-RELATED"/>
    <property type="match status" value="1"/>
</dbReference>
<dbReference type="Pfam" id="PF26082">
    <property type="entry name" value="zf-C2H2_AcuF"/>
    <property type="match status" value="1"/>
</dbReference>